<dbReference type="InterPro" id="IPR036322">
    <property type="entry name" value="WD40_repeat_dom_sf"/>
</dbReference>
<gene>
    <name evidence="3" type="ORF">HaLaN_15032</name>
</gene>
<sequence>MLQHSHELEALMRATLGALASFNEDEKMILTRQFSKEEERSLARGEYSPPGLLSTDQFRHAFKKFSIRVTEEQAHALFIKFGHDSQGLLPYHMFATKLLSSPARLLALEPEQKGAYKAGRDASFRGKITYRYCRKPVFPPSTWDGSLALRSARKPKAGLQLEFVYGYAGKDNTASNLFWTCDGRIVFYLAAVGIVYNPDNHTQAFFQGHDDDIRCMAIHPDRYIVATGQVASALDGSADAPYLCVWDTRDVSACITRIRFPADGGQSSRFVVALAFSGDGERLVVVTGDNRHTTYIYHWRSRTLIHSDAGHTGQPPC</sequence>
<reference evidence="3 4" key="1">
    <citation type="submission" date="2020-02" db="EMBL/GenBank/DDBJ databases">
        <title>Draft genome sequence of Haematococcus lacustris strain NIES-144.</title>
        <authorList>
            <person name="Morimoto D."/>
            <person name="Nakagawa S."/>
            <person name="Yoshida T."/>
            <person name="Sawayama S."/>
        </authorList>
    </citation>
    <scope>NUCLEOTIDE SEQUENCE [LARGE SCALE GENOMIC DNA]</scope>
    <source>
        <strain evidence="3 4">NIES-144</strain>
    </source>
</reference>
<dbReference type="InterPro" id="IPR015943">
    <property type="entry name" value="WD40/YVTN_repeat-like_dom_sf"/>
</dbReference>
<evidence type="ECO:0000256" key="1">
    <source>
        <dbReference type="ARBA" id="ARBA00022574"/>
    </source>
</evidence>
<evidence type="ECO:0000313" key="3">
    <source>
        <dbReference type="EMBL" id="GFH18259.1"/>
    </source>
</evidence>
<dbReference type="InterPro" id="IPR005108">
    <property type="entry name" value="HELP"/>
</dbReference>
<dbReference type="InterPro" id="IPR001680">
    <property type="entry name" value="WD40_rpt"/>
</dbReference>
<dbReference type="EMBL" id="BLLF01001273">
    <property type="protein sequence ID" value="GFH18259.1"/>
    <property type="molecule type" value="Genomic_DNA"/>
</dbReference>
<comment type="caution">
    <text evidence="3">The sequence shown here is derived from an EMBL/GenBank/DDBJ whole genome shotgun (WGS) entry which is preliminary data.</text>
</comment>
<evidence type="ECO:0000313" key="4">
    <source>
        <dbReference type="Proteomes" id="UP000485058"/>
    </source>
</evidence>
<proteinExistence type="predicted"/>
<keyword evidence="4" id="KW-1185">Reference proteome</keyword>
<dbReference type="Proteomes" id="UP000485058">
    <property type="component" value="Unassembled WGS sequence"/>
</dbReference>
<accession>A0A699ZFU0</accession>
<dbReference type="SUPFAM" id="SSF47473">
    <property type="entry name" value="EF-hand"/>
    <property type="match status" value="1"/>
</dbReference>
<dbReference type="AlphaFoldDB" id="A0A699ZFU0"/>
<dbReference type="SUPFAM" id="SSF50978">
    <property type="entry name" value="WD40 repeat-like"/>
    <property type="match status" value="1"/>
</dbReference>
<name>A0A699ZFU0_HAELA</name>
<dbReference type="Gene3D" id="2.130.10.10">
    <property type="entry name" value="YVTN repeat-like/Quinoprotein amine dehydrogenase"/>
    <property type="match status" value="2"/>
</dbReference>
<dbReference type="GO" id="GO:0008017">
    <property type="term" value="F:microtubule binding"/>
    <property type="evidence" value="ECO:0007669"/>
    <property type="project" value="TreeGrafter"/>
</dbReference>
<dbReference type="Pfam" id="PF03451">
    <property type="entry name" value="HELP"/>
    <property type="match status" value="1"/>
</dbReference>
<protein>
    <submittedName>
        <fullName evidence="3">Lipoxygenase y domain-containing protein 1</fullName>
    </submittedName>
</protein>
<keyword evidence="2" id="KW-0677">Repeat</keyword>
<dbReference type="InterPro" id="IPR011992">
    <property type="entry name" value="EF-hand-dom_pair"/>
</dbReference>
<feature type="non-terminal residue" evidence="3">
    <location>
        <position position="1"/>
    </location>
</feature>
<dbReference type="PANTHER" id="PTHR13720">
    <property type="entry name" value="WD-40 REPEAT PROTEIN"/>
    <property type="match status" value="1"/>
</dbReference>
<evidence type="ECO:0000256" key="2">
    <source>
        <dbReference type="ARBA" id="ARBA00022737"/>
    </source>
</evidence>
<dbReference type="PANTHER" id="PTHR13720:SF33">
    <property type="entry name" value="HELP DOMAIN-CONTAINING PROTEIN"/>
    <property type="match status" value="1"/>
</dbReference>
<feature type="non-terminal residue" evidence="3">
    <location>
        <position position="317"/>
    </location>
</feature>
<dbReference type="Pfam" id="PF00400">
    <property type="entry name" value="WD40"/>
    <property type="match status" value="1"/>
</dbReference>
<organism evidence="3 4">
    <name type="scientific">Haematococcus lacustris</name>
    <name type="common">Green alga</name>
    <name type="synonym">Haematococcus pluvialis</name>
    <dbReference type="NCBI Taxonomy" id="44745"/>
    <lineage>
        <taxon>Eukaryota</taxon>
        <taxon>Viridiplantae</taxon>
        <taxon>Chlorophyta</taxon>
        <taxon>core chlorophytes</taxon>
        <taxon>Chlorophyceae</taxon>
        <taxon>CS clade</taxon>
        <taxon>Chlamydomonadales</taxon>
        <taxon>Haematococcaceae</taxon>
        <taxon>Haematococcus</taxon>
    </lineage>
</organism>
<dbReference type="InterPro" id="IPR050630">
    <property type="entry name" value="WD_repeat_EMAP"/>
</dbReference>
<keyword evidence="1" id="KW-0853">WD repeat</keyword>